<gene>
    <name evidence="2" type="ORF">LG35_02360</name>
</gene>
<dbReference type="CDD" id="cd14948">
    <property type="entry name" value="BACON"/>
    <property type="match status" value="1"/>
</dbReference>
<protein>
    <recommendedName>
        <fullName evidence="1">BACON domain-containing protein</fullName>
    </recommendedName>
</protein>
<dbReference type="SUPFAM" id="SSF82171">
    <property type="entry name" value="DPP6 N-terminal domain-like"/>
    <property type="match status" value="1"/>
</dbReference>
<comment type="caution">
    <text evidence="2">The sequence shown here is derived from an EMBL/GenBank/DDBJ whole genome shotgun (WGS) entry which is preliminary data.</text>
</comment>
<dbReference type="Pfam" id="PF13004">
    <property type="entry name" value="BACON"/>
    <property type="match status" value="1"/>
</dbReference>
<keyword evidence="3" id="KW-1185">Reference proteome</keyword>
<name>A0ABR4YKS4_9BACT</name>
<sequence>MKKLSFFAAAVILLAGCTQDPKNEYVKLSDAACTFRAADNLPQTVRVNASGSWTAESGASWLTVEQQADALVLTVADNDTDYDRSTEILIASGRAEASISVSQLAADSNIARLRVLKTFSGGTVMSKSGRYVGGIISELQPDESYCYYPVIIDLQTDEWTKTGPFPSALYMLLRPYAISDQGLFFCFNAQDGSSPGIDLQGNVIMPKQVEGFKLNPHVQGISEDGRIWVGYNQTGDYDNNNLFHPVKWVDGVPELLPMPEASLRGVPFINGCMARGCSADGSVIYGSSWDNLDFGMLYWKDGKVDWAGSDVRRIHTEINRYGEEEICVDAMRCMADLTQISPNGKWIAGAYRYEIMEDGNYHIETYPAVFNTETGKTVIIKDYGERVVSHITNDGIVCIANSSYLPNNGFMYDVNTQTNLGSVQEWILSTYGIIAPMGYIRHVSPDGQYLMAHTMEDSALQPRVVGWYLAPALEK</sequence>
<evidence type="ECO:0000259" key="1">
    <source>
        <dbReference type="Pfam" id="PF13004"/>
    </source>
</evidence>
<organism evidence="2 3">
    <name type="scientific">Alistipes inops</name>
    <dbReference type="NCBI Taxonomy" id="1501391"/>
    <lineage>
        <taxon>Bacteria</taxon>
        <taxon>Pseudomonadati</taxon>
        <taxon>Bacteroidota</taxon>
        <taxon>Bacteroidia</taxon>
        <taxon>Bacteroidales</taxon>
        <taxon>Rikenellaceae</taxon>
        <taxon>Alistipes</taxon>
    </lineage>
</organism>
<dbReference type="InterPro" id="IPR024361">
    <property type="entry name" value="BACON"/>
</dbReference>
<reference evidence="2 3" key="1">
    <citation type="submission" date="2014-09" db="EMBL/GenBank/DDBJ databases">
        <title>Alistipes sp. 627, sp. nov., a novel member of the family Rikenellaceae isolated from human faeces.</title>
        <authorList>
            <person name="Shkoporov A.N."/>
            <person name="Chaplin A.V."/>
            <person name="Motuzova O.V."/>
            <person name="Kafarskaia L.I."/>
            <person name="Khokhlova E.V."/>
            <person name="Efimov B.A."/>
        </authorList>
    </citation>
    <scope>NUCLEOTIDE SEQUENCE [LARGE SCALE GENOMIC DNA]</scope>
    <source>
        <strain evidence="2 3">627</strain>
    </source>
</reference>
<evidence type="ECO:0000313" key="2">
    <source>
        <dbReference type="EMBL" id="KHE42860.1"/>
    </source>
</evidence>
<feature type="domain" description="BACON" evidence="1">
    <location>
        <begin position="52"/>
        <end position="103"/>
    </location>
</feature>
<dbReference type="EMBL" id="JRGF01000002">
    <property type="protein sequence ID" value="KHE42860.1"/>
    <property type="molecule type" value="Genomic_DNA"/>
</dbReference>
<dbReference type="Gene3D" id="2.60.40.10">
    <property type="entry name" value="Immunoglobulins"/>
    <property type="match status" value="1"/>
</dbReference>
<dbReference type="InterPro" id="IPR013783">
    <property type="entry name" value="Ig-like_fold"/>
</dbReference>
<evidence type="ECO:0000313" key="3">
    <source>
        <dbReference type="Proteomes" id="UP000030889"/>
    </source>
</evidence>
<dbReference type="PROSITE" id="PS51257">
    <property type="entry name" value="PROKAR_LIPOPROTEIN"/>
    <property type="match status" value="1"/>
</dbReference>
<dbReference type="Proteomes" id="UP000030889">
    <property type="component" value="Unassembled WGS sequence"/>
</dbReference>
<dbReference type="RefSeq" id="WP_035471804.1">
    <property type="nucleotide sequence ID" value="NZ_JRGF01000002.1"/>
</dbReference>
<accession>A0ABR4YKS4</accession>
<proteinExistence type="predicted"/>